<sequence>MRLFRLLQLAAQAEMLRWKRTGRGYAIQAGLGAGAAVFGLMMLVMLHLAAMAWLTETSLGPVGAALVVAAVDLVLAGLFGFLAARGGLDPVAVEAERVRDNALRQVGDQTARAAVILPMLRSRSIKKGLFGTAATALLVGLIARRR</sequence>
<protein>
    <recommendedName>
        <fullName evidence="4">Phage holin family protein</fullName>
    </recommendedName>
</protein>
<reference evidence="2 3" key="1">
    <citation type="journal article" date="2019" name="Int. J. Syst. Evol. Microbiol.">
        <title>The Global Catalogue of Microorganisms (GCM) 10K type strain sequencing project: providing services to taxonomists for standard genome sequencing and annotation.</title>
        <authorList>
            <consortium name="The Broad Institute Genomics Platform"/>
            <consortium name="The Broad Institute Genome Sequencing Center for Infectious Disease"/>
            <person name="Wu L."/>
            <person name="Ma J."/>
        </authorList>
    </citation>
    <scope>NUCLEOTIDE SEQUENCE [LARGE SCALE GENOMIC DNA]</scope>
    <source>
        <strain evidence="2 3">JCM 9933</strain>
    </source>
</reference>
<proteinExistence type="predicted"/>
<feature type="transmembrane region" description="Helical" evidence="1">
    <location>
        <begin position="62"/>
        <end position="84"/>
    </location>
</feature>
<dbReference type="RefSeq" id="WP_343893469.1">
    <property type="nucleotide sequence ID" value="NZ_BAAAFZ010000006.1"/>
</dbReference>
<feature type="transmembrane region" description="Helical" evidence="1">
    <location>
        <begin position="25"/>
        <end position="50"/>
    </location>
</feature>
<keyword evidence="1" id="KW-0472">Membrane</keyword>
<keyword evidence="1" id="KW-0812">Transmembrane</keyword>
<organism evidence="2 3">
    <name type="scientific">Craurococcus roseus</name>
    <dbReference type="NCBI Taxonomy" id="77585"/>
    <lineage>
        <taxon>Bacteria</taxon>
        <taxon>Pseudomonadati</taxon>
        <taxon>Pseudomonadota</taxon>
        <taxon>Alphaproteobacteria</taxon>
        <taxon>Acetobacterales</taxon>
        <taxon>Acetobacteraceae</taxon>
        <taxon>Craurococcus</taxon>
    </lineage>
</organism>
<evidence type="ECO:0000313" key="2">
    <source>
        <dbReference type="EMBL" id="GAA0569001.1"/>
    </source>
</evidence>
<gene>
    <name evidence="2" type="ORF">GCM10009416_04100</name>
</gene>
<evidence type="ECO:0008006" key="4">
    <source>
        <dbReference type="Google" id="ProtNLM"/>
    </source>
</evidence>
<evidence type="ECO:0000256" key="1">
    <source>
        <dbReference type="SAM" id="Phobius"/>
    </source>
</evidence>
<name>A0ABN1EM99_9PROT</name>
<accession>A0ABN1EM99</accession>
<evidence type="ECO:0000313" key="3">
    <source>
        <dbReference type="Proteomes" id="UP001501588"/>
    </source>
</evidence>
<dbReference type="Pfam" id="PF07332">
    <property type="entry name" value="Phage_holin_3_6"/>
    <property type="match status" value="1"/>
</dbReference>
<comment type="caution">
    <text evidence="2">The sequence shown here is derived from an EMBL/GenBank/DDBJ whole genome shotgun (WGS) entry which is preliminary data.</text>
</comment>
<dbReference type="InterPro" id="IPR009937">
    <property type="entry name" value="Phage_holin_3_6"/>
</dbReference>
<dbReference type="EMBL" id="BAAAFZ010000006">
    <property type="protein sequence ID" value="GAA0569001.1"/>
    <property type="molecule type" value="Genomic_DNA"/>
</dbReference>
<keyword evidence="1" id="KW-1133">Transmembrane helix</keyword>
<keyword evidence="3" id="KW-1185">Reference proteome</keyword>
<dbReference type="Proteomes" id="UP001501588">
    <property type="component" value="Unassembled WGS sequence"/>
</dbReference>